<evidence type="ECO:0000313" key="2">
    <source>
        <dbReference type="Proteomes" id="UP000191931"/>
    </source>
</evidence>
<reference evidence="1 2" key="1">
    <citation type="submission" date="2017-03" db="EMBL/GenBank/DDBJ databases">
        <authorList>
            <person name="Afonso C.L."/>
            <person name="Miller P.J."/>
            <person name="Scott M.A."/>
            <person name="Spackman E."/>
            <person name="Goraichik I."/>
            <person name="Dimitrov K.M."/>
            <person name="Suarez D.L."/>
            <person name="Swayne D.E."/>
        </authorList>
    </citation>
    <scope>NUCLEOTIDE SEQUENCE [LARGE SCALE GENOMIC DNA]</scope>
    <source>
        <strain evidence="1">PRJEB14757</strain>
    </source>
</reference>
<gene>
    <name evidence="1" type="ORF">MTBBW1_790048</name>
</gene>
<keyword evidence="2" id="KW-1185">Reference proteome</keyword>
<evidence type="ECO:0000313" key="1">
    <source>
        <dbReference type="EMBL" id="SLM32650.1"/>
    </source>
</evidence>
<dbReference type="AlphaFoldDB" id="A0A1W1HJL6"/>
<dbReference type="EMBL" id="FWEV01000324">
    <property type="protein sequence ID" value="SLM32650.1"/>
    <property type="molecule type" value="Genomic_DNA"/>
</dbReference>
<sequence>MSVVKANCKPRMEVLSLVPQDIPEDVTEEDHDIFLKVVSIDLNEEQKQRIIQPEESFPRQLSVLAVHWHPEFIPMELIDQRVNNLFPNRENELIIPTQHNEIMSYKGFSGVEVDCLSRGFNQKVQLLLHFKNESVEDASMLKSMLAHTFKYRSSQLFEFIDTIIRPIEHRIEEAVKQTGANASLVRFVQIYVRKISTLLDENILTISPQSIKNKLLRNFFDFLRPIHGDTLIDRAQTFLTAVKQQVKADFSLEYFFRTSEVIEEARALNAGIVIPHPEQFWPVLLADYDVDGVEVWNPQSQRYTDFLISVIRDINKKPHRSHAPLLIFMGDDTHFGEKTRDPDKQDKLKASREIGVQPPWDDLNIAKELVMSGINREKVIEDYRSRIG</sequence>
<dbReference type="Gene3D" id="3.20.20.140">
    <property type="entry name" value="Metal-dependent hydrolases"/>
    <property type="match status" value="1"/>
</dbReference>
<dbReference type="InterPro" id="IPR016195">
    <property type="entry name" value="Pol/histidinol_Pase-like"/>
</dbReference>
<accession>A0A1W1HJL6</accession>
<dbReference type="RefSeq" id="WP_245809327.1">
    <property type="nucleotide sequence ID" value="NZ_LT828543.1"/>
</dbReference>
<name>A0A1W1HJL6_9BACT</name>
<dbReference type="Proteomes" id="UP000191931">
    <property type="component" value="Unassembled WGS sequence"/>
</dbReference>
<dbReference type="STRING" id="1246637.MTBBW1_790048"/>
<protein>
    <submittedName>
        <fullName evidence="1">Uncharacterized protein</fullName>
    </submittedName>
</protein>
<organism evidence="1 2">
    <name type="scientific">Desulfamplus magnetovallimortis</name>
    <dbReference type="NCBI Taxonomy" id="1246637"/>
    <lineage>
        <taxon>Bacteria</taxon>
        <taxon>Pseudomonadati</taxon>
        <taxon>Thermodesulfobacteriota</taxon>
        <taxon>Desulfobacteria</taxon>
        <taxon>Desulfobacterales</taxon>
        <taxon>Desulfobacteraceae</taxon>
        <taxon>Desulfamplus</taxon>
    </lineage>
</organism>
<proteinExistence type="predicted"/>
<dbReference type="SUPFAM" id="SSF89550">
    <property type="entry name" value="PHP domain-like"/>
    <property type="match status" value="1"/>
</dbReference>